<name>A0A643JZU9_9EURY</name>
<dbReference type="InterPro" id="IPR019545">
    <property type="entry name" value="DM13_domain"/>
</dbReference>
<dbReference type="Pfam" id="PF10517">
    <property type="entry name" value="DM13"/>
    <property type="match status" value="1"/>
</dbReference>
<accession>A0A643JZU9</accession>
<reference evidence="4" key="1">
    <citation type="submission" date="2019-09" db="EMBL/GenBank/DDBJ databases">
        <title>Genomic analysis of Haloferax sp. CBA1149.</title>
        <authorList>
            <person name="Roh S.W."/>
        </authorList>
    </citation>
    <scope>NUCLEOTIDE SEQUENCE</scope>
    <source>
        <strain evidence="4">CBA1149</strain>
    </source>
</reference>
<dbReference type="RefSeq" id="WP_151136311.1">
    <property type="nucleotide sequence ID" value="NZ_VZUS01000001.1"/>
</dbReference>
<comment type="caution">
    <text evidence="4">The sequence shown here is derived from an EMBL/GenBank/DDBJ whole genome shotgun (WGS) entry which is preliminary data.</text>
</comment>
<feature type="domain" description="DM13" evidence="3">
    <location>
        <begin position="55"/>
        <end position="165"/>
    </location>
</feature>
<dbReference type="PROSITE" id="PS51549">
    <property type="entry name" value="DM13"/>
    <property type="match status" value="1"/>
</dbReference>
<sequence>MVTRRTFVIGGAILAVVVLLIGLAVIGPSDFFLPEQSTQVDEQSIDGDAEVLKRGSFVGVSGHDVTGTVLLMQDDEGLFLRFENYSQTQGPDVFVYVTPSPTPDTGAEITAGTKVPLDGGADDGESTKEGTFTQRLPDTVSAEDLDGVGIWCERFSTPFGYAELSLESG</sequence>
<gene>
    <name evidence="4" type="ORF">Hfx1149_05655</name>
</gene>
<evidence type="ECO:0000313" key="4">
    <source>
        <dbReference type="EMBL" id="KAB1187541.1"/>
    </source>
</evidence>
<feature type="transmembrane region" description="Helical" evidence="2">
    <location>
        <begin position="7"/>
        <end position="27"/>
    </location>
</feature>
<keyword evidence="2" id="KW-0812">Transmembrane</keyword>
<protein>
    <submittedName>
        <fullName evidence="4">DM13 domain-containing protein</fullName>
    </submittedName>
</protein>
<evidence type="ECO:0000256" key="2">
    <source>
        <dbReference type="SAM" id="Phobius"/>
    </source>
</evidence>
<organism evidence="4">
    <name type="scientific">Haloferax sp. CBA1149</name>
    <dbReference type="NCBI Taxonomy" id="2650753"/>
    <lineage>
        <taxon>Archaea</taxon>
        <taxon>Methanobacteriati</taxon>
        <taxon>Methanobacteriota</taxon>
        <taxon>Stenosarchaea group</taxon>
        <taxon>Halobacteria</taxon>
        <taxon>Halobacteriales</taxon>
        <taxon>Haloferacaceae</taxon>
        <taxon>Haloferax</taxon>
    </lineage>
</organism>
<dbReference type="EMBL" id="VZUS01000001">
    <property type="protein sequence ID" value="KAB1187541.1"/>
    <property type="molecule type" value="Genomic_DNA"/>
</dbReference>
<evidence type="ECO:0000256" key="1">
    <source>
        <dbReference type="SAM" id="MobiDB-lite"/>
    </source>
</evidence>
<keyword evidence="2" id="KW-1133">Transmembrane helix</keyword>
<dbReference type="AlphaFoldDB" id="A0A643JZU9"/>
<feature type="region of interest" description="Disordered" evidence="1">
    <location>
        <begin position="106"/>
        <end position="131"/>
    </location>
</feature>
<proteinExistence type="predicted"/>
<keyword evidence="2" id="KW-0472">Membrane</keyword>
<evidence type="ECO:0000259" key="3">
    <source>
        <dbReference type="PROSITE" id="PS51549"/>
    </source>
</evidence>